<comment type="caution">
    <text evidence="7">The sequence shown here is derived from an EMBL/GenBank/DDBJ whole genome shotgun (WGS) entry which is preliminary data.</text>
</comment>
<dbReference type="RefSeq" id="WP_275422910.1">
    <property type="nucleotide sequence ID" value="NZ_BOMY01000025.1"/>
</dbReference>
<dbReference type="GO" id="GO:0006567">
    <property type="term" value="P:L-threonine catabolic process"/>
    <property type="evidence" value="ECO:0007669"/>
    <property type="project" value="TreeGrafter"/>
</dbReference>
<protein>
    <submittedName>
        <fullName evidence="7">Threonine aldolase</fullName>
    </submittedName>
</protein>
<keyword evidence="4" id="KW-0456">Lyase</keyword>
<feature type="domain" description="Aromatic amino acid beta-eliminating lyase/threonine aldolase" evidence="6">
    <location>
        <begin position="12"/>
        <end position="299"/>
    </location>
</feature>
<keyword evidence="8" id="KW-1185">Reference proteome</keyword>
<dbReference type="EMBL" id="BOMY01000025">
    <property type="protein sequence ID" value="GIF21121.1"/>
    <property type="molecule type" value="Genomic_DNA"/>
</dbReference>
<dbReference type="Proteomes" id="UP000623608">
    <property type="component" value="Unassembled WGS sequence"/>
</dbReference>
<dbReference type="Gene3D" id="3.40.640.10">
    <property type="entry name" value="Type I PLP-dependent aspartate aminotransferase-like (Major domain)"/>
    <property type="match status" value="1"/>
</dbReference>
<evidence type="ECO:0000313" key="8">
    <source>
        <dbReference type="Proteomes" id="UP000623608"/>
    </source>
</evidence>
<dbReference type="GO" id="GO:0006545">
    <property type="term" value="P:glycine biosynthetic process"/>
    <property type="evidence" value="ECO:0007669"/>
    <property type="project" value="TreeGrafter"/>
</dbReference>
<name>A0A919NLS2_9ACTN</name>
<dbReference type="InterPro" id="IPR015422">
    <property type="entry name" value="PyrdxlP-dep_Trfase_small"/>
</dbReference>
<dbReference type="FunFam" id="3.40.640.10:FF:000030">
    <property type="entry name" value="Low-specificity L-threonine aldolase"/>
    <property type="match status" value="1"/>
</dbReference>
<accession>A0A919NLS2</accession>
<evidence type="ECO:0000256" key="5">
    <source>
        <dbReference type="PIRSR" id="PIRSR017617-1"/>
    </source>
</evidence>
<evidence type="ECO:0000256" key="4">
    <source>
        <dbReference type="ARBA" id="ARBA00023239"/>
    </source>
</evidence>
<proteinExistence type="inferred from homology"/>
<dbReference type="InterPro" id="IPR015421">
    <property type="entry name" value="PyrdxlP-dep_Trfase_major"/>
</dbReference>
<evidence type="ECO:0000256" key="2">
    <source>
        <dbReference type="ARBA" id="ARBA00006966"/>
    </source>
</evidence>
<comment type="similarity">
    <text evidence="2">Belongs to the threonine aldolase family.</text>
</comment>
<dbReference type="InterPro" id="IPR001597">
    <property type="entry name" value="ArAA_b-elim_lyase/Thr_aldolase"/>
</dbReference>
<dbReference type="Pfam" id="PF01212">
    <property type="entry name" value="Beta_elim_lyase"/>
    <property type="match status" value="1"/>
</dbReference>
<dbReference type="GO" id="GO:0005829">
    <property type="term" value="C:cytosol"/>
    <property type="evidence" value="ECO:0007669"/>
    <property type="project" value="TreeGrafter"/>
</dbReference>
<dbReference type="InterPro" id="IPR015424">
    <property type="entry name" value="PyrdxlP-dep_Trfase"/>
</dbReference>
<reference evidence="7" key="1">
    <citation type="submission" date="2021-01" db="EMBL/GenBank/DDBJ databases">
        <title>Whole genome shotgun sequence of Actinoplanes tereljensis NBRC 105297.</title>
        <authorList>
            <person name="Komaki H."/>
            <person name="Tamura T."/>
        </authorList>
    </citation>
    <scope>NUCLEOTIDE SEQUENCE</scope>
    <source>
        <strain evidence="7">NBRC 105297</strain>
    </source>
</reference>
<dbReference type="SUPFAM" id="SSF53383">
    <property type="entry name" value="PLP-dependent transferases"/>
    <property type="match status" value="1"/>
</dbReference>
<dbReference type="NCBIfam" id="NF041359">
    <property type="entry name" value="GntG_guanitoxin"/>
    <property type="match status" value="1"/>
</dbReference>
<dbReference type="InterPro" id="IPR023603">
    <property type="entry name" value="Low_specificity_L-TA-like"/>
</dbReference>
<dbReference type="Gene3D" id="3.90.1150.10">
    <property type="entry name" value="Aspartate Aminotransferase, domain 1"/>
    <property type="match status" value="1"/>
</dbReference>
<feature type="modified residue" description="N6-(pyridoxal phosphate)lysine" evidence="5">
    <location>
        <position position="213"/>
    </location>
</feature>
<evidence type="ECO:0000256" key="1">
    <source>
        <dbReference type="ARBA" id="ARBA00001933"/>
    </source>
</evidence>
<comment type="cofactor">
    <cofactor evidence="1">
        <name>pyridoxal 5'-phosphate</name>
        <dbReference type="ChEBI" id="CHEBI:597326"/>
    </cofactor>
</comment>
<dbReference type="GO" id="GO:0008732">
    <property type="term" value="F:L-allo-threonine aldolase activity"/>
    <property type="evidence" value="ECO:0007669"/>
    <property type="project" value="TreeGrafter"/>
</dbReference>
<keyword evidence="3" id="KW-0663">Pyridoxal phosphate</keyword>
<evidence type="ECO:0000256" key="3">
    <source>
        <dbReference type="ARBA" id="ARBA00022898"/>
    </source>
</evidence>
<dbReference type="AlphaFoldDB" id="A0A919NLS2"/>
<evidence type="ECO:0000313" key="7">
    <source>
        <dbReference type="EMBL" id="GIF21121.1"/>
    </source>
</evidence>
<gene>
    <name evidence="7" type="primary">ybjU</name>
    <name evidence="7" type="ORF">Ate02nite_38510</name>
</gene>
<dbReference type="PANTHER" id="PTHR48097">
    <property type="entry name" value="L-THREONINE ALDOLASE-RELATED"/>
    <property type="match status" value="1"/>
</dbReference>
<organism evidence="7 8">
    <name type="scientific">Paractinoplanes tereljensis</name>
    <dbReference type="NCBI Taxonomy" id="571912"/>
    <lineage>
        <taxon>Bacteria</taxon>
        <taxon>Bacillati</taxon>
        <taxon>Actinomycetota</taxon>
        <taxon>Actinomycetes</taxon>
        <taxon>Micromonosporales</taxon>
        <taxon>Micromonosporaceae</taxon>
        <taxon>Paractinoplanes</taxon>
    </lineage>
</organism>
<evidence type="ECO:0000259" key="6">
    <source>
        <dbReference type="Pfam" id="PF01212"/>
    </source>
</evidence>
<dbReference type="PANTHER" id="PTHR48097:SF9">
    <property type="entry name" value="L-THREONINE ALDOLASE"/>
    <property type="match status" value="1"/>
</dbReference>
<sequence>MADLRSTAPTFDLRSDTVTRPSVAMRRAMAEAIVGDDVFGDDPTVNALEARVAAMFGHEAALFAPSGTMANQIALQLVVPPGGELLAGGDAHVLVYEMGAAAVVGGISSRTWGSVGADLDPAQIGAMVRKPGGYTVATRAIAVEQTHNLGGGGVVPLPTLQALRATVDKHRADQHEIALHCDGARIWHAHVADGVPLDTYGRLFDTISVCLSKGLGAPVGSLVIGSAERIDRARIIRKRMGGGMRQAGILAAAADYALTHNITRLAEDHERAQRVAVALAKYGVVDPTQVRTNLVLVDLSGTRLDAASFVARAAAQDVHIAAMLPHLARVVTHLDVDDNALDQAITVLTGILAQEA</sequence>
<dbReference type="PIRSF" id="PIRSF017617">
    <property type="entry name" value="Thr_aldolase"/>
    <property type="match status" value="1"/>
</dbReference>